<organism evidence="1">
    <name type="scientific">freshwater metagenome</name>
    <dbReference type="NCBI Taxonomy" id="449393"/>
    <lineage>
        <taxon>unclassified sequences</taxon>
        <taxon>metagenomes</taxon>
        <taxon>ecological metagenomes</taxon>
    </lineage>
</organism>
<evidence type="ECO:0000313" key="1">
    <source>
        <dbReference type="EMBL" id="CAB4598495.1"/>
    </source>
</evidence>
<gene>
    <name evidence="1" type="ORF">UFOPK1493_04158</name>
</gene>
<sequence length="107" mass="11781">MLTELEDGELVELQEGIGTVNFFGIPARNGYVLARWRYPESALEALTAFLESGVVQSAGFTYDEDLFNGFQSMVEVTAGDWVGSVIVGEASTDDEVFYDLLWSLSRA</sequence>
<protein>
    <submittedName>
        <fullName evidence="1">Unannotated protein</fullName>
    </submittedName>
</protein>
<name>A0A6J6GHV8_9ZZZZ</name>
<dbReference type="AlphaFoldDB" id="A0A6J6GHV8"/>
<dbReference type="EMBL" id="CAEZSR010000295">
    <property type="protein sequence ID" value="CAB4598495.1"/>
    <property type="molecule type" value="Genomic_DNA"/>
</dbReference>
<accession>A0A6J6GHV8</accession>
<proteinExistence type="predicted"/>
<reference evidence="1" key="1">
    <citation type="submission" date="2020-05" db="EMBL/GenBank/DDBJ databases">
        <authorList>
            <person name="Chiriac C."/>
            <person name="Salcher M."/>
            <person name="Ghai R."/>
            <person name="Kavagutti S V."/>
        </authorList>
    </citation>
    <scope>NUCLEOTIDE SEQUENCE</scope>
</reference>